<keyword evidence="12" id="KW-0511">Multifunctional enzyme</keyword>
<evidence type="ECO:0000256" key="9">
    <source>
        <dbReference type="ARBA" id="ARBA00022777"/>
    </source>
</evidence>
<dbReference type="NCBIfam" id="NF004163">
    <property type="entry name" value="PRK05627.1-6"/>
    <property type="match status" value="1"/>
</dbReference>
<dbReference type="SUPFAM" id="SSF82114">
    <property type="entry name" value="Riboflavin kinase-like"/>
    <property type="match status" value="1"/>
</dbReference>
<evidence type="ECO:0000259" key="16">
    <source>
        <dbReference type="SMART" id="SM00904"/>
    </source>
</evidence>
<reference evidence="17" key="1">
    <citation type="submission" date="2022-03" db="EMBL/GenBank/DDBJ databases">
        <title>Genomic Encyclopedia of Type Strains, Phase III (KMG-III): the genomes of soil and plant-associated and newly described type strains.</title>
        <authorList>
            <person name="Whitman W."/>
        </authorList>
    </citation>
    <scope>NUCLEOTIDE SEQUENCE</scope>
    <source>
        <strain evidence="17">ANL 6-2</strain>
    </source>
</reference>
<comment type="similarity">
    <text evidence="15">Belongs to the ribF family.</text>
</comment>
<comment type="caution">
    <text evidence="17">The sequence shown here is derived from an EMBL/GenBank/DDBJ whole genome shotgun (WGS) entry which is preliminary data.</text>
</comment>
<evidence type="ECO:0000256" key="15">
    <source>
        <dbReference type="PIRNR" id="PIRNR004491"/>
    </source>
</evidence>
<dbReference type="SUPFAM" id="SSF52374">
    <property type="entry name" value="Nucleotidylyl transferase"/>
    <property type="match status" value="1"/>
</dbReference>
<evidence type="ECO:0000256" key="12">
    <source>
        <dbReference type="ARBA" id="ARBA00023268"/>
    </source>
</evidence>
<comment type="pathway">
    <text evidence="2 15">Cofactor biosynthesis; FAD biosynthesis; FAD from FMN: step 1/1.</text>
</comment>
<keyword evidence="5 15" id="KW-0288">FMN</keyword>
<gene>
    <name evidence="17" type="ORF">J2T57_000901</name>
</gene>
<accession>A0AAE3G1Q1</accession>
<evidence type="ECO:0000256" key="3">
    <source>
        <dbReference type="ARBA" id="ARBA00005201"/>
    </source>
</evidence>
<dbReference type="GO" id="GO:0005524">
    <property type="term" value="F:ATP binding"/>
    <property type="evidence" value="ECO:0007669"/>
    <property type="project" value="UniProtKB-UniRule"/>
</dbReference>
<dbReference type="AlphaFoldDB" id="A0AAE3G1Q1"/>
<dbReference type="InterPro" id="IPR023468">
    <property type="entry name" value="Riboflavin_kinase"/>
</dbReference>
<dbReference type="InterPro" id="IPR002606">
    <property type="entry name" value="Riboflavin_kinase_bac"/>
</dbReference>
<evidence type="ECO:0000256" key="1">
    <source>
        <dbReference type="ARBA" id="ARBA00002121"/>
    </source>
</evidence>
<comment type="function">
    <text evidence="1">Catalyzes the phosphorylation of riboflavin to FMN followed by the adenylation of FMN to FAD.</text>
</comment>
<dbReference type="NCBIfam" id="NF004159">
    <property type="entry name" value="PRK05627.1-2"/>
    <property type="match status" value="1"/>
</dbReference>
<dbReference type="InterPro" id="IPR015864">
    <property type="entry name" value="FAD_synthase"/>
</dbReference>
<dbReference type="PANTHER" id="PTHR22749">
    <property type="entry name" value="RIBOFLAVIN KINASE/FMN ADENYLYLTRANSFERASE"/>
    <property type="match status" value="1"/>
</dbReference>
<dbReference type="Gene3D" id="3.40.50.620">
    <property type="entry name" value="HUPs"/>
    <property type="match status" value="1"/>
</dbReference>
<dbReference type="GO" id="GO:0009231">
    <property type="term" value="P:riboflavin biosynthetic process"/>
    <property type="evidence" value="ECO:0007669"/>
    <property type="project" value="InterPro"/>
</dbReference>
<dbReference type="InterPro" id="IPR023465">
    <property type="entry name" value="Riboflavin_kinase_dom_sf"/>
</dbReference>
<comment type="pathway">
    <text evidence="3 15">Cofactor biosynthesis; FMN biosynthesis; FMN from riboflavin (ATP route): step 1/1.</text>
</comment>
<protein>
    <recommendedName>
        <fullName evidence="15">Riboflavin biosynthesis protein</fullName>
    </recommendedName>
    <domain>
        <recommendedName>
            <fullName evidence="15">Riboflavin kinase</fullName>
            <ecNumber evidence="15">2.7.1.26</ecNumber>
        </recommendedName>
        <alternativeName>
            <fullName evidence="15">Flavokinase</fullName>
        </alternativeName>
    </domain>
    <domain>
        <recommendedName>
            <fullName evidence="15">FMN adenylyltransferase</fullName>
            <ecNumber evidence="15">2.7.7.2</ecNumber>
        </recommendedName>
        <alternativeName>
            <fullName evidence="15">FAD pyrophosphorylase</fullName>
        </alternativeName>
        <alternativeName>
            <fullName evidence="15">FAD synthase</fullName>
        </alternativeName>
    </domain>
</protein>
<evidence type="ECO:0000256" key="5">
    <source>
        <dbReference type="ARBA" id="ARBA00022643"/>
    </source>
</evidence>
<evidence type="ECO:0000256" key="14">
    <source>
        <dbReference type="ARBA" id="ARBA00049494"/>
    </source>
</evidence>
<evidence type="ECO:0000256" key="7">
    <source>
        <dbReference type="ARBA" id="ARBA00022695"/>
    </source>
</evidence>
<keyword evidence="11 15" id="KW-0067">ATP-binding</keyword>
<evidence type="ECO:0000256" key="10">
    <source>
        <dbReference type="ARBA" id="ARBA00022827"/>
    </source>
</evidence>
<keyword evidence="8 15" id="KW-0547">Nucleotide-binding</keyword>
<dbReference type="SMART" id="SM00904">
    <property type="entry name" value="Flavokinase"/>
    <property type="match status" value="1"/>
</dbReference>
<evidence type="ECO:0000256" key="4">
    <source>
        <dbReference type="ARBA" id="ARBA00022630"/>
    </source>
</evidence>
<evidence type="ECO:0000256" key="6">
    <source>
        <dbReference type="ARBA" id="ARBA00022679"/>
    </source>
</evidence>
<dbReference type="GO" id="GO:0003919">
    <property type="term" value="F:FMN adenylyltransferase activity"/>
    <property type="evidence" value="ECO:0007669"/>
    <property type="project" value="UniProtKB-UniRule"/>
</dbReference>
<dbReference type="GO" id="GO:0006747">
    <property type="term" value="P:FAD biosynthetic process"/>
    <property type="evidence" value="ECO:0007669"/>
    <property type="project" value="UniProtKB-UniRule"/>
</dbReference>
<dbReference type="EMBL" id="JALJXV010000002">
    <property type="protein sequence ID" value="MCP1673802.1"/>
    <property type="molecule type" value="Genomic_DNA"/>
</dbReference>
<evidence type="ECO:0000256" key="8">
    <source>
        <dbReference type="ARBA" id="ARBA00022741"/>
    </source>
</evidence>
<dbReference type="Proteomes" id="UP001205843">
    <property type="component" value="Unassembled WGS sequence"/>
</dbReference>
<dbReference type="EC" id="2.7.7.2" evidence="15"/>
<evidence type="ECO:0000256" key="13">
    <source>
        <dbReference type="ARBA" id="ARBA00047880"/>
    </source>
</evidence>
<keyword evidence="7 15" id="KW-0548">Nucleotidyltransferase</keyword>
<keyword evidence="6 15" id="KW-0808">Transferase</keyword>
<dbReference type="NCBIfam" id="NF004160">
    <property type="entry name" value="PRK05627.1-3"/>
    <property type="match status" value="1"/>
</dbReference>
<evidence type="ECO:0000313" key="17">
    <source>
        <dbReference type="EMBL" id="MCP1673802.1"/>
    </source>
</evidence>
<sequence length="320" mass="35018">MRLIRGLHNIRPSARGGVATIGNFDGVHRGHQAMLQRLRDRAAEFGGPSTVISFEPHPREFFSPEEAPGRLTPLRDKVAILARLGCDQLLCLPFNRKLASLDAEAFIGRVLVDGLGIRHLIVGDDFRFGRGRCGDFQVLAQAGAVSGFSVEDTPTVDDAGGRVSSTRIREALSRGDLAVAERLLGRPYVLSGRVINGDRIGRDLGFPTANIALPRRPAMEGIVVVDVRLPDGEIRPGVASLGTRPTVNGTRPLLEVYLLDWSGNLYGLHLQVALRHWLRGQEHYPDLNALKQQIARDVENSRAWLAARQQTAGHSVISDF</sequence>
<dbReference type="InterPro" id="IPR015865">
    <property type="entry name" value="Riboflavin_kinase_bac/euk"/>
</dbReference>
<evidence type="ECO:0000256" key="11">
    <source>
        <dbReference type="ARBA" id="ARBA00022840"/>
    </source>
</evidence>
<dbReference type="RefSeq" id="WP_253474903.1">
    <property type="nucleotide sequence ID" value="NZ_JALJXV010000002.1"/>
</dbReference>
<dbReference type="Gene3D" id="2.40.30.30">
    <property type="entry name" value="Riboflavin kinase-like"/>
    <property type="match status" value="1"/>
</dbReference>
<evidence type="ECO:0000313" key="18">
    <source>
        <dbReference type="Proteomes" id="UP001205843"/>
    </source>
</evidence>
<dbReference type="GO" id="GO:0008531">
    <property type="term" value="F:riboflavin kinase activity"/>
    <property type="evidence" value="ECO:0007669"/>
    <property type="project" value="UniProtKB-UniRule"/>
</dbReference>
<dbReference type="GO" id="GO:0009398">
    <property type="term" value="P:FMN biosynthetic process"/>
    <property type="evidence" value="ECO:0007669"/>
    <property type="project" value="UniProtKB-UniRule"/>
</dbReference>
<dbReference type="Pfam" id="PF06574">
    <property type="entry name" value="FAD_syn"/>
    <property type="match status" value="1"/>
</dbReference>
<dbReference type="PANTHER" id="PTHR22749:SF6">
    <property type="entry name" value="RIBOFLAVIN KINASE"/>
    <property type="match status" value="1"/>
</dbReference>
<dbReference type="NCBIfam" id="TIGR00083">
    <property type="entry name" value="ribF"/>
    <property type="match status" value="1"/>
</dbReference>
<comment type="catalytic activity">
    <reaction evidence="14 15">
        <text>FMN + ATP + H(+) = FAD + diphosphate</text>
        <dbReference type="Rhea" id="RHEA:17237"/>
        <dbReference type="ChEBI" id="CHEBI:15378"/>
        <dbReference type="ChEBI" id="CHEBI:30616"/>
        <dbReference type="ChEBI" id="CHEBI:33019"/>
        <dbReference type="ChEBI" id="CHEBI:57692"/>
        <dbReference type="ChEBI" id="CHEBI:58210"/>
        <dbReference type="EC" id="2.7.7.2"/>
    </reaction>
</comment>
<keyword evidence="10 15" id="KW-0274">FAD</keyword>
<dbReference type="EC" id="2.7.1.26" evidence="15"/>
<dbReference type="CDD" id="cd02064">
    <property type="entry name" value="FAD_synthetase_N"/>
    <property type="match status" value="1"/>
</dbReference>
<keyword evidence="9 15" id="KW-0418">Kinase</keyword>
<proteinExistence type="inferred from homology"/>
<keyword evidence="18" id="KW-1185">Reference proteome</keyword>
<dbReference type="FunFam" id="3.40.50.620:FF:000021">
    <property type="entry name" value="Riboflavin biosynthesis protein"/>
    <property type="match status" value="1"/>
</dbReference>
<dbReference type="Pfam" id="PF01687">
    <property type="entry name" value="Flavokinase"/>
    <property type="match status" value="1"/>
</dbReference>
<dbReference type="InterPro" id="IPR014729">
    <property type="entry name" value="Rossmann-like_a/b/a_fold"/>
</dbReference>
<keyword evidence="4 15" id="KW-0285">Flavoprotein</keyword>
<dbReference type="PIRSF" id="PIRSF004491">
    <property type="entry name" value="FAD_Synth"/>
    <property type="match status" value="1"/>
</dbReference>
<name>A0AAE3G1Q1_9GAMM</name>
<feature type="domain" description="Riboflavin kinase" evidence="16">
    <location>
        <begin position="183"/>
        <end position="306"/>
    </location>
</feature>
<evidence type="ECO:0000256" key="2">
    <source>
        <dbReference type="ARBA" id="ARBA00004726"/>
    </source>
</evidence>
<organism evidence="17 18">
    <name type="scientific">Natronocella acetinitrilica</name>
    <dbReference type="NCBI Taxonomy" id="414046"/>
    <lineage>
        <taxon>Bacteria</taxon>
        <taxon>Pseudomonadati</taxon>
        <taxon>Pseudomonadota</taxon>
        <taxon>Gammaproteobacteria</taxon>
        <taxon>Chromatiales</taxon>
        <taxon>Ectothiorhodospiraceae</taxon>
        <taxon>Natronocella</taxon>
    </lineage>
</organism>
<comment type="catalytic activity">
    <reaction evidence="13 15">
        <text>riboflavin + ATP = FMN + ADP + H(+)</text>
        <dbReference type="Rhea" id="RHEA:14357"/>
        <dbReference type="ChEBI" id="CHEBI:15378"/>
        <dbReference type="ChEBI" id="CHEBI:30616"/>
        <dbReference type="ChEBI" id="CHEBI:57986"/>
        <dbReference type="ChEBI" id="CHEBI:58210"/>
        <dbReference type="ChEBI" id="CHEBI:456216"/>
        <dbReference type="EC" id="2.7.1.26"/>
    </reaction>
</comment>